<evidence type="ECO:0000313" key="2">
    <source>
        <dbReference type="EMBL" id="MXQ74350.1"/>
    </source>
</evidence>
<dbReference type="SUPFAM" id="SSF88713">
    <property type="entry name" value="Glycoside hydrolase/deacetylase"/>
    <property type="match status" value="1"/>
</dbReference>
<comment type="caution">
    <text evidence="2">The sequence shown here is derived from an EMBL/GenBank/DDBJ whole genome shotgun (WGS) entry which is preliminary data.</text>
</comment>
<keyword evidence="3" id="KW-1185">Reference proteome</keyword>
<dbReference type="Gene3D" id="3.20.20.370">
    <property type="entry name" value="Glycoside hydrolase/deacetylase"/>
    <property type="match status" value="1"/>
</dbReference>
<dbReference type="Pfam" id="PF01522">
    <property type="entry name" value="Polysacc_deac_1"/>
    <property type="match status" value="1"/>
</dbReference>
<reference evidence="2 3" key="2">
    <citation type="submission" date="2020-01" db="EMBL/GenBank/DDBJ databases">
        <title>Clostridiaceae sp. nov. isolated from the gut of human by culturomics.</title>
        <authorList>
            <person name="Chang Y."/>
        </authorList>
    </citation>
    <scope>NUCLEOTIDE SEQUENCE [LARGE SCALE GENOMIC DNA]</scope>
    <source>
        <strain evidence="2 3">DONG20-135</strain>
    </source>
</reference>
<dbReference type="Proteomes" id="UP000434036">
    <property type="component" value="Unassembled WGS sequence"/>
</dbReference>
<dbReference type="InterPro" id="IPR011330">
    <property type="entry name" value="Glyco_hydro/deAcase_b/a-brl"/>
</dbReference>
<sequence>MKKPLLIKVSLCCIGFLAFVFALNAVGGPYLNAVFSKEASVVSQPKKKVMYLTFDDGPSQNTPEVLKILKKYKIHATFFVTGAELDYASYIKQAYEEGNVIGIHSYSHEYDEIYQSESAYLEDLRKTSDLILEQTGHKTNLFRFPGGSSNTVSRRYSPGIITALTKKLTACGYQYYDWNASNGDGNPNLDSNTLVNQALRETKGLDEVMMLMHDGTGNHATVEALPILIEAFQKQGYTFEVIQTGTDGFHHHIAN</sequence>
<organism evidence="2 3">
    <name type="scientific">Copranaerobaculum intestinale</name>
    <dbReference type="NCBI Taxonomy" id="2692629"/>
    <lineage>
        <taxon>Bacteria</taxon>
        <taxon>Bacillati</taxon>
        <taxon>Bacillota</taxon>
        <taxon>Erysipelotrichia</taxon>
        <taxon>Erysipelotrichales</taxon>
        <taxon>Erysipelotrichaceae</taxon>
        <taxon>Copranaerobaculum</taxon>
    </lineage>
</organism>
<dbReference type="PROSITE" id="PS51677">
    <property type="entry name" value="NODB"/>
    <property type="match status" value="1"/>
</dbReference>
<feature type="domain" description="NodB homology" evidence="1">
    <location>
        <begin position="48"/>
        <end position="240"/>
    </location>
</feature>
<reference evidence="2 3" key="1">
    <citation type="submission" date="2019-12" db="EMBL/GenBank/DDBJ databases">
        <authorList>
            <person name="Yang R."/>
        </authorList>
    </citation>
    <scope>NUCLEOTIDE SEQUENCE [LARGE SCALE GENOMIC DNA]</scope>
    <source>
        <strain evidence="2 3">DONG20-135</strain>
    </source>
</reference>
<dbReference type="PANTHER" id="PTHR10587">
    <property type="entry name" value="GLYCOSYL TRANSFERASE-RELATED"/>
    <property type="match status" value="1"/>
</dbReference>
<dbReference type="CDD" id="cd10944">
    <property type="entry name" value="CE4_SmPgdA_like"/>
    <property type="match status" value="1"/>
</dbReference>
<evidence type="ECO:0000313" key="3">
    <source>
        <dbReference type="Proteomes" id="UP000434036"/>
    </source>
</evidence>
<dbReference type="InterPro" id="IPR050248">
    <property type="entry name" value="Polysacc_deacetylase_ArnD"/>
</dbReference>
<protein>
    <submittedName>
        <fullName evidence="2">Polysaccharide deacetylase family protein</fullName>
    </submittedName>
</protein>
<name>A0A6N8U921_9FIRM</name>
<dbReference type="InterPro" id="IPR002509">
    <property type="entry name" value="NODB_dom"/>
</dbReference>
<accession>A0A6N8U921</accession>
<dbReference type="AlphaFoldDB" id="A0A6N8U921"/>
<dbReference type="EMBL" id="WUUQ01000006">
    <property type="protein sequence ID" value="MXQ74350.1"/>
    <property type="molecule type" value="Genomic_DNA"/>
</dbReference>
<dbReference type="PANTHER" id="PTHR10587:SF125">
    <property type="entry name" value="POLYSACCHARIDE DEACETYLASE YHEN-RELATED"/>
    <property type="match status" value="1"/>
</dbReference>
<proteinExistence type="predicted"/>
<gene>
    <name evidence="2" type="ORF">GSF08_10485</name>
</gene>
<evidence type="ECO:0000259" key="1">
    <source>
        <dbReference type="PROSITE" id="PS51677"/>
    </source>
</evidence>
<dbReference type="GO" id="GO:0005975">
    <property type="term" value="P:carbohydrate metabolic process"/>
    <property type="evidence" value="ECO:0007669"/>
    <property type="project" value="InterPro"/>
</dbReference>
<dbReference type="GO" id="GO:0016810">
    <property type="term" value="F:hydrolase activity, acting on carbon-nitrogen (but not peptide) bonds"/>
    <property type="evidence" value="ECO:0007669"/>
    <property type="project" value="InterPro"/>
</dbReference>